<name>A0A7L4WEF1_9LACT</name>
<dbReference type="Proteomes" id="UP000516280">
    <property type="component" value="Chromosome"/>
</dbReference>
<evidence type="ECO:0000256" key="1">
    <source>
        <dbReference type="SAM" id="Phobius"/>
    </source>
</evidence>
<protein>
    <submittedName>
        <fullName evidence="2">Uncharacterized protein</fullName>
    </submittedName>
</protein>
<accession>A0A7L4WEF1</accession>
<organism evidence="2 3">
    <name type="scientific">Pseudolactococcus paracarnosus</name>
    <dbReference type="NCBI Taxonomy" id="2749962"/>
    <lineage>
        <taxon>Bacteria</taxon>
        <taxon>Bacillati</taxon>
        <taxon>Bacillota</taxon>
        <taxon>Bacilli</taxon>
        <taxon>Lactobacillales</taxon>
        <taxon>Streptococcaceae</taxon>
        <taxon>Pseudolactococcus</taxon>
    </lineage>
</organism>
<evidence type="ECO:0000313" key="2">
    <source>
        <dbReference type="EMBL" id="QDJ28264.1"/>
    </source>
</evidence>
<gene>
    <name evidence="2" type="ORF">BHS01_06900</name>
</gene>
<keyword evidence="1" id="KW-0472">Membrane</keyword>
<dbReference type="AlphaFoldDB" id="A0A7L4WEF1"/>
<proteinExistence type="predicted"/>
<sequence length="78" mass="9060">MSILPGFILLFSLVFLGSLIRKKNFTKKNVLYLVLMVFAIEVVFVCVLWFQFHLRFPIIAIVILLGTNIFLYKTKGHL</sequence>
<feature type="transmembrane region" description="Helical" evidence="1">
    <location>
        <begin position="30"/>
        <end position="50"/>
    </location>
</feature>
<keyword evidence="1" id="KW-1133">Transmembrane helix</keyword>
<dbReference type="EMBL" id="CP017195">
    <property type="protein sequence ID" value="QDJ28264.1"/>
    <property type="molecule type" value="Genomic_DNA"/>
</dbReference>
<feature type="transmembrane region" description="Helical" evidence="1">
    <location>
        <begin position="6"/>
        <end position="21"/>
    </location>
</feature>
<dbReference type="KEGG" id="lpaa:BHS01_06900"/>
<keyword evidence="1" id="KW-0812">Transmembrane</keyword>
<reference evidence="2 3" key="1">
    <citation type="submission" date="2016-09" db="EMBL/GenBank/DDBJ databases">
        <title>Lactic acid bacteria from MAP meat Genome sequencing and assembly.</title>
        <authorList>
            <person name="Behr J."/>
            <person name="Hilgarth M."/>
            <person name="Vogel R.F."/>
        </authorList>
    </citation>
    <scope>NUCLEOTIDE SEQUENCE [LARGE SCALE GENOMIC DNA]</scope>
    <source>
        <strain evidence="2 3">TMW21615</strain>
    </source>
</reference>
<evidence type="ECO:0000313" key="3">
    <source>
        <dbReference type="Proteomes" id="UP000516280"/>
    </source>
</evidence>
<feature type="transmembrane region" description="Helical" evidence="1">
    <location>
        <begin position="56"/>
        <end position="72"/>
    </location>
</feature>